<evidence type="ECO:0000256" key="1">
    <source>
        <dbReference type="SAM" id="MobiDB-lite"/>
    </source>
</evidence>
<sequence length="175" mass="19363">MSPYRFDPLRDIESTLHRHNPYVQSIITCKERMDAHNENNSRATSSLTLHHRPFPSTTRPFKLQNASFTLPHIFNLTNYTPTSLPRSSNPVPTVLPLPRSANPDPTRPSVSSFHFDPPTDHDASYPVSSTPMAVRLPASLRPSAAPAPAPAPATAPVVHYPPALKKVALPYEVQF</sequence>
<reference evidence="2 3" key="1">
    <citation type="submission" date="2016-06" db="EMBL/GenBank/DDBJ databases">
        <title>Evolution of pathogenesis and genome organization in the Tremellales.</title>
        <authorList>
            <person name="Cuomo C."/>
            <person name="Litvintseva A."/>
            <person name="Heitman J."/>
            <person name="Chen Y."/>
            <person name="Sun S."/>
            <person name="Springer D."/>
            <person name="Dromer F."/>
            <person name="Young S."/>
            <person name="Zeng Q."/>
            <person name="Chapman S."/>
            <person name="Gujja S."/>
            <person name="Saif S."/>
            <person name="Birren B."/>
        </authorList>
    </citation>
    <scope>NUCLEOTIDE SEQUENCE [LARGE SCALE GENOMIC DNA]</scope>
    <source>
        <strain evidence="2 3">CBS 7118</strain>
    </source>
</reference>
<accession>A0A1E3IVU0</accession>
<evidence type="ECO:0000313" key="2">
    <source>
        <dbReference type="EMBL" id="ODN92709.1"/>
    </source>
</evidence>
<name>A0A1E3IVU0_9TREE</name>
<proteinExistence type="predicted"/>
<gene>
    <name evidence="2" type="ORF">L198_05503</name>
</gene>
<evidence type="ECO:0000313" key="3">
    <source>
        <dbReference type="Proteomes" id="UP000094819"/>
    </source>
</evidence>
<dbReference type="Proteomes" id="UP000094819">
    <property type="component" value="Unassembled WGS sequence"/>
</dbReference>
<feature type="region of interest" description="Disordered" evidence="1">
    <location>
        <begin position="79"/>
        <end position="128"/>
    </location>
</feature>
<dbReference type="AlphaFoldDB" id="A0A1E3IVU0"/>
<feature type="compositionally biased region" description="Polar residues" evidence="1">
    <location>
        <begin position="79"/>
        <end position="91"/>
    </location>
</feature>
<dbReference type="EMBL" id="AWGH01000017">
    <property type="protein sequence ID" value="ODN92709.1"/>
    <property type="molecule type" value="Genomic_DNA"/>
</dbReference>
<dbReference type="RefSeq" id="XP_019030336.1">
    <property type="nucleotide sequence ID" value="XM_019177585.1"/>
</dbReference>
<organism evidence="2 3">
    <name type="scientific">Cryptococcus wingfieldii CBS 7118</name>
    <dbReference type="NCBI Taxonomy" id="1295528"/>
    <lineage>
        <taxon>Eukaryota</taxon>
        <taxon>Fungi</taxon>
        <taxon>Dikarya</taxon>
        <taxon>Basidiomycota</taxon>
        <taxon>Agaricomycotina</taxon>
        <taxon>Tremellomycetes</taxon>
        <taxon>Tremellales</taxon>
        <taxon>Cryptococcaceae</taxon>
        <taxon>Cryptococcus</taxon>
    </lineage>
</organism>
<dbReference type="GeneID" id="30194716"/>
<keyword evidence="3" id="KW-1185">Reference proteome</keyword>
<comment type="caution">
    <text evidence="2">The sequence shown here is derived from an EMBL/GenBank/DDBJ whole genome shotgun (WGS) entry which is preliminary data.</text>
</comment>
<protein>
    <submittedName>
        <fullName evidence="2">Uncharacterized protein</fullName>
    </submittedName>
</protein>